<organism evidence="4 5">
    <name type="scientific">Lobosporangium transversale</name>
    <dbReference type="NCBI Taxonomy" id="64571"/>
    <lineage>
        <taxon>Eukaryota</taxon>
        <taxon>Fungi</taxon>
        <taxon>Fungi incertae sedis</taxon>
        <taxon>Mucoromycota</taxon>
        <taxon>Mortierellomycotina</taxon>
        <taxon>Mortierellomycetes</taxon>
        <taxon>Mortierellales</taxon>
        <taxon>Mortierellaceae</taxon>
        <taxon>Lobosporangium</taxon>
    </lineage>
</organism>
<accession>A0A1Y2H470</accession>
<dbReference type="InterPro" id="IPR032353">
    <property type="entry name" value="AZUL"/>
</dbReference>
<feature type="compositionally biased region" description="Basic and acidic residues" evidence="1">
    <location>
        <begin position="111"/>
        <end position="122"/>
    </location>
</feature>
<protein>
    <recommendedName>
        <fullName evidence="3">Ubiquitin-protein ligase E3A N-terminal zinc-binding domain-containing protein</fullName>
    </recommendedName>
</protein>
<feature type="compositionally biased region" description="Low complexity" evidence="1">
    <location>
        <begin position="123"/>
        <end position="146"/>
    </location>
</feature>
<sequence length="310" mass="33666">MVDTIVIQVILTFIVFFCNWIVRAPQSRRRHPPTSITGLPYPRQRTQSLNTGARQPRSQQSSSVIRHARNQTYSDTLGGISSHTANAATVGPSSLSSSSSSVPSSLSNVRTRPEDTASHEQDTLTTDLSSLTPTSIQPTPSSSFSTLTARADQQLITRYLRQLLQGCGINSCQTPYCASNVNFSLKDPKEVANKAAEMASKGPGELCPRLELSSRSTSSSSSSSSSGPQGEIVADPTIDLDIVSFKALIDQCKAEQSYGPLLARLQVVFSSLSRLSMSFADAPKTLSLCCYRMFSRLIGYCVSVHQRLRY</sequence>
<evidence type="ECO:0000313" key="4">
    <source>
        <dbReference type="EMBL" id="ORZ27852.1"/>
    </source>
</evidence>
<dbReference type="AlphaFoldDB" id="A0A1Y2H470"/>
<proteinExistence type="predicted"/>
<dbReference type="STRING" id="64571.A0A1Y2H470"/>
<feature type="region of interest" description="Disordered" evidence="1">
    <location>
        <begin position="27"/>
        <end position="146"/>
    </location>
</feature>
<keyword evidence="2" id="KW-0472">Membrane</keyword>
<dbReference type="Gene3D" id="6.10.130.10">
    <property type="entry name" value="Ubiquitin-protein ligase E3A, N-terminal zinc-binding domain (AZUL)"/>
    <property type="match status" value="1"/>
</dbReference>
<evidence type="ECO:0000313" key="5">
    <source>
        <dbReference type="Proteomes" id="UP000193648"/>
    </source>
</evidence>
<keyword evidence="2" id="KW-1133">Transmembrane helix</keyword>
<comment type="caution">
    <text evidence="4">The sequence shown here is derived from an EMBL/GenBank/DDBJ whole genome shotgun (WGS) entry which is preliminary data.</text>
</comment>
<feature type="compositionally biased region" description="Low complexity" evidence="1">
    <location>
        <begin position="213"/>
        <end position="226"/>
    </location>
</feature>
<evidence type="ECO:0000256" key="2">
    <source>
        <dbReference type="SAM" id="Phobius"/>
    </source>
</evidence>
<dbReference type="InParanoid" id="A0A1Y2H470"/>
<feature type="compositionally biased region" description="Low complexity" evidence="1">
    <location>
        <begin position="92"/>
        <end position="107"/>
    </location>
</feature>
<dbReference type="RefSeq" id="XP_021885555.1">
    <property type="nucleotide sequence ID" value="XM_022019459.1"/>
</dbReference>
<dbReference type="OrthoDB" id="2440520at2759"/>
<keyword evidence="2" id="KW-0812">Transmembrane</keyword>
<dbReference type="Proteomes" id="UP000193648">
    <property type="component" value="Unassembled WGS sequence"/>
</dbReference>
<evidence type="ECO:0000259" key="3">
    <source>
        <dbReference type="Pfam" id="PF16558"/>
    </source>
</evidence>
<keyword evidence="5" id="KW-1185">Reference proteome</keyword>
<dbReference type="GeneID" id="33561304"/>
<feature type="transmembrane region" description="Helical" evidence="2">
    <location>
        <begin position="6"/>
        <end position="22"/>
    </location>
</feature>
<dbReference type="EMBL" id="MCFF01000003">
    <property type="protein sequence ID" value="ORZ27852.1"/>
    <property type="molecule type" value="Genomic_DNA"/>
</dbReference>
<name>A0A1Y2H470_9FUNG</name>
<feature type="domain" description="Ubiquitin-protein ligase E3A N-terminal zinc-binding" evidence="3">
    <location>
        <begin position="153"/>
        <end position="207"/>
    </location>
</feature>
<evidence type="ECO:0000256" key="1">
    <source>
        <dbReference type="SAM" id="MobiDB-lite"/>
    </source>
</evidence>
<dbReference type="InterPro" id="IPR042556">
    <property type="entry name" value="AZUL_sf"/>
</dbReference>
<feature type="compositionally biased region" description="Polar residues" evidence="1">
    <location>
        <begin position="44"/>
        <end position="87"/>
    </location>
</feature>
<gene>
    <name evidence="4" type="ORF">BCR41DRAFT_122830</name>
</gene>
<reference evidence="4 5" key="1">
    <citation type="submission" date="2016-07" db="EMBL/GenBank/DDBJ databases">
        <title>Pervasive Adenine N6-methylation of Active Genes in Fungi.</title>
        <authorList>
            <consortium name="DOE Joint Genome Institute"/>
            <person name="Mondo S.J."/>
            <person name="Dannebaum R.O."/>
            <person name="Kuo R.C."/>
            <person name="Labutti K."/>
            <person name="Haridas S."/>
            <person name="Kuo A."/>
            <person name="Salamov A."/>
            <person name="Ahrendt S.R."/>
            <person name="Lipzen A."/>
            <person name="Sullivan W."/>
            <person name="Andreopoulos W.B."/>
            <person name="Clum A."/>
            <person name="Lindquist E."/>
            <person name="Daum C."/>
            <person name="Ramamoorthy G.K."/>
            <person name="Gryganskyi A."/>
            <person name="Culley D."/>
            <person name="Magnuson J.K."/>
            <person name="James T.Y."/>
            <person name="O'Malley M.A."/>
            <person name="Stajich J.E."/>
            <person name="Spatafora J.W."/>
            <person name="Visel A."/>
            <person name="Grigoriev I.V."/>
        </authorList>
    </citation>
    <scope>NUCLEOTIDE SEQUENCE [LARGE SCALE GENOMIC DNA]</scope>
    <source>
        <strain evidence="4 5">NRRL 3116</strain>
    </source>
</reference>
<dbReference type="Pfam" id="PF16558">
    <property type="entry name" value="AZUL"/>
    <property type="match status" value="1"/>
</dbReference>
<feature type="region of interest" description="Disordered" evidence="1">
    <location>
        <begin position="194"/>
        <end position="232"/>
    </location>
</feature>